<dbReference type="SMART" id="SM00733">
    <property type="entry name" value="Mterf"/>
    <property type="match status" value="5"/>
</dbReference>
<dbReference type="InterPro" id="IPR003690">
    <property type="entry name" value="MTERF"/>
</dbReference>
<evidence type="ECO:0000256" key="2">
    <source>
        <dbReference type="ARBA" id="ARBA00007692"/>
    </source>
</evidence>
<dbReference type="FunFam" id="1.25.70.10:FF:000003">
    <property type="entry name" value="transcription termination factor 2, mitochondrial"/>
    <property type="match status" value="1"/>
</dbReference>
<keyword evidence="6" id="KW-0496">Mitochondrion</keyword>
<evidence type="ECO:0000256" key="1">
    <source>
        <dbReference type="ARBA" id="ARBA00004173"/>
    </source>
</evidence>
<comment type="subunit">
    <text evidence="3">Monomer.</text>
</comment>
<dbReference type="GO" id="GO:0005759">
    <property type="term" value="C:mitochondrial matrix"/>
    <property type="evidence" value="ECO:0007669"/>
    <property type="project" value="TreeGrafter"/>
</dbReference>
<dbReference type="Pfam" id="PF02536">
    <property type="entry name" value="mTERF"/>
    <property type="match status" value="1"/>
</dbReference>
<dbReference type="PANTHER" id="PTHR15437">
    <property type="entry name" value="TRANSCRIPTION TERMINATION FACTOR, MITOCHONDRIAL"/>
    <property type="match status" value="1"/>
</dbReference>
<gene>
    <name evidence="9 10 11" type="primary">MTERF2</name>
</gene>
<evidence type="ECO:0000256" key="5">
    <source>
        <dbReference type="ARBA" id="ARBA00023015"/>
    </source>
</evidence>
<reference evidence="9 10" key="1">
    <citation type="submission" date="2025-04" db="UniProtKB">
        <authorList>
            <consortium name="RefSeq"/>
        </authorList>
    </citation>
    <scope>IDENTIFICATION</scope>
</reference>
<keyword evidence="5" id="KW-0805">Transcription regulation</keyword>
<evidence type="ECO:0000313" key="8">
    <source>
        <dbReference type="Proteomes" id="UP000515159"/>
    </source>
</evidence>
<dbReference type="PANTHER" id="PTHR15437:SF1">
    <property type="entry name" value="TRANSCRIPTION TERMINATION FACTOR 2, MITOCHONDRIAL"/>
    <property type="match status" value="1"/>
</dbReference>
<organism evidence="8 10">
    <name type="scientific">Geotrypetes seraphini</name>
    <name type="common">Gaboon caecilian</name>
    <name type="synonym">Caecilia seraphini</name>
    <dbReference type="NCBI Taxonomy" id="260995"/>
    <lineage>
        <taxon>Eukaryota</taxon>
        <taxon>Metazoa</taxon>
        <taxon>Chordata</taxon>
        <taxon>Craniata</taxon>
        <taxon>Vertebrata</taxon>
        <taxon>Euteleostomi</taxon>
        <taxon>Amphibia</taxon>
        <taxon>Gymnophiona</taxon>
        <taxon>Geotrypetes</taxon>
    </lineage>
</organism>
<dbReference type="CTD" id="80298"/>
<dbReference type="InterPro" id="IPR038538">
    <property type="entry name" value="MTERF_sf"/>
</dbReference>
<protein>
    <submittedName>
        <fullName evidence="9 10">Transcription termination factor 2, mitochondrial</fullName>
    </submittedName>
</protein>
<evidence type="ECO:0000313" key="11">
    <source>
        <dbReference type="RefSeq" id="XP_033808618.1"/>
    </source>
</evidence>
<keyword evidence="4" id="KW-0809">Transit peptide</keyword>
<dbReference type="GeneID" id="117364014"/>
<evidence type="ECO:0000256" key="3">
    <source>
        <dbReference type="ARBA" id="ARBA00011245"/>
    </source>
</evidence>
<dbReference type="KEGG" id="gsh:117364014"/>
<dbReference type="GO" id="GO:0003676">
    <property type="term" value="F:nucleic acid binding"/>
    <property type="evidence" value="ECO:0007669"/>
    <property type="project" value="InterPro"/>
</dbReference>
<dbReference type="AlphaFoldDB" id="A0A6P8RSR4"/>
<accession>A0A6P8RSR4</accession>
<evidence type="ECO:0000313" key="9">
    <source>
        <dbReference type="RefSeq" id="XP_033808616.1"/>
    </source>
</evidence>
<dbReference type="Gene3D" id="1.25.70.10">
    <property type="entry name" value="Transcription termination factor 3, mitochondrial"/>
    <property type="match status" value="1"/>
</dbReference>
<comment type="subcellular location">
    <subcellularLocation>
        <location evidence="1">Mitochondrion</location>
    </subcellularLocation>
</comment>
<keyword evidence="8" id="KW-1185">Reference proteome</keyword>
<dbReference type="OrthoDB" id="9868878at2759"/>
<dbReference type="GO" id="GO:0006393">
    <property type="term" value="P:termination of mitochondrial transcription"/>
    <property type="evidence" value="ECO:0007669"/>
    <property type="project" value="TreeGrafter"/>
</dbReference>
<evidence type="ECO:0000256" key="7">
    <source>
        <dbReference type="ARBA" id="ARBA00023163"/>
    </source>
</evidence>
<dbReference type="RefSeq" id="XP_033808617.1">
    <property type="nucleotide sequence ID" value="XM_033952726.1"/>
</dbReference>
<evidence type="ECO:0000256" key="6">
    <source>
        <dbReference type="ARBA" id="ARBA00023128"/>
    </source>
</evidence>
<keyword evidence="7" id="KW-0804">Transcription</keyword>
<proteinExistence type="inferred from homology"/>
<sequence>MMLGGTIGSVVGMCTISLLRCHRCTMWLASSHPWNPRSNGSFFKYCTYISEQKLKEENKKLVESLNRLCVDITKIRRLKSWVLVQDVSYVDETANMLKEMGASRTIIASILEHCPEAVLHAPADINARRNLWQLLCPDEKELVQVIARFPESFFSFWHQENQKANIEYFQELGFKNRIIIKLLSSSPHVFCNMVEKNQLVIETLQEQYLNLGGSHADVKIWLLKLLTQNPFILSKSVETVKSNLEFLRNVGFTDSELLHLLSKLKGFLFNLGPDNMENAISFSKNIFKCSHEELKQLVLKCPAMLYYPVPVLKERFECLMKEGISLEQIKMTPTVLELTPQIVQYRIKKLSVLGYSFKNQNLESLTGTKKEFEDKYGKIQMTKTRPLFNPVAPLKIED</sequence>
<dbReference type="RefSeq" id="XP_033808618.1">
    <property type="nucleotide sequence ID" value="XM_033952727.1"/>
</dbReference>
<comment type="similarity">
    <text evidence="2">Belongs to the mTERF family.</text>
</comment>
<evidence type="ECO:0000256" key="4">
    <source>
        <dbReference type="ARBA" id="ARBA00022946"/>
    </source>
</evidence>
<dbReference type="Proteomes" id="UP000515159">
    <property type="component" value="Chromosome 7"/>
</dbReference>
<evidence type="ECO:0000313" key="10">
    <source>
        <dbReference type="RefSeq" id="XP_033808617.1"/>
    </source>
</evidence>
<dbReference type="RefSeq" id="XP_033808616.1">
    <property type="nucleotide sequence ID" value="XM_033952725.1"/>
</dbReference>
<name>A0A6P8RSR4_GEOSA</name>